<evidence type="ECO:0000256" key="1">
    <source>
        <dbReference type="ARBA" id="ARBA00022490"/>
    </source>
</evidence>
<dbReference type="InterPro" id="IPR037027">
    <property type="entry name" value="YqgF/RNaseH-like_dom_sf"/>
</dbReference>
<dbReference type="GO" id="GO:0004518">
    <property type="term" value="F:nuclease activity"/>
    <property type="evidence" value="ECO:0007669"/>
    <property type="project" value="UniProtKB-KW"/>
</dbReference>
<dbReference type="SUPFAM" id="SSF53098">
    <property type="entry name" value="Ribonuclease H-like"/>
    <property type="match status" value="1"/>
</dbReference>
<organism evidence="6">
    <name type="scientific">marine sediment metagenome</name>
    <dbReference type="NCBI Taxonomy" id="412755"/>
    <lineage>
        <taxon>unclassified sequences</taxon>
        <taxon>metagenomes</taxon>
        <taxon>ecological metagenomes</taxon>
    </lineage>
</organism>
<accession>A0A0F9AGJ4</accession>
<keyword evidence="3" id="KW-0540">Nuclease</keyword>
<evidence type="ECO:0000256" key="3">
    <source>
        <dbReference type="ARBA" id="ARBA00022722"/>
    </source>
</evidence>
<reference evidence="6" key="1">
    <citation type="journal article" date="2015" name="Nature">
        <title>Complex archaea that bridge the gap between prokaryotes and eukaryotes.</title>
        <authorList>
            <person name="Spang A."/>
            <person name="Saw J.H."/>
            <person name="Jorgensen S.L."/>
            <person name="Zaremba-Niedzwiedzka K."/>
            <person name="Martijn J."/>
            <person name="Lind A.E."/>
            <person name="van Eijk R."/>
            <person name="Schleper C."/>
            <person name="Guy L."/>
            <person name="Ettema T.J."/>
        </authorList>
    </citation>
    <scope>NUCLEOTIDE SEQUENCE</scope>
</reference>
<gene>
    <name evidence="6" type="ORF">LCGC14_2573460</name>
</gene>
<feature type="non-terminal residue" evidence="6">
    <location>
        <position position="1"/>
    </location>
</feature>
<keyword evidence="2" id="KW-0690">Ribosome biogenesis</keyword>
<evidence type="ECO:0000256" key="4">
    <source>
        <dbReference type="ARBA" id="ARBA00022801"/>
    </source>
</evidence>
<keyword evidence="1" id="KW-0963">Cytoplasm</keyword>
<dbReference type="SMART" id="SM00732">
    <property type="entry name" value="YqgFc"/>
    <property type="match status" value="1"/>
</dbReference>
<dbReference type="InterPro" id="IPR005227">
    <property type="entry name" value="YqgF"/>
</dbReference>
<dbReference type="GO" id="GO:0000967">
    <property type="term" value="P:rRNA 5'-end processing"/>
    <property type="evidence" value="ECO:0007669"/>
    <property type="project" value="TreeGrafter"/>
</dbReference>
<evidence type="ECO:0000259" key="5">
    <source>
        <dbReference type="SMART" id="SM00732"/>
    </source>
</evidence>
<dbReference type="GO" id="GO:0005829">
    <property type="term" value="C:cytosol"/>
    <property type="evidence" value="ECO:0007669"/>
    <property type="project" value="TreeGrafter"/>
</dbReference>
<dbReference type="PANTHER" id="PTHR33317">
    <property type="entry name" value="POLYNUCLEOTIDYL TRANSFERASE, RIBONUCLEASE H-LIKE SUPERFAMILY PROTEIN"/>
    <property type="match status" value="1"/>
</dbReference>
<comment type="caution">
    <text evidence="6">The sequence shown here is derived from an EMBL/GenBank/DDBJ whole genome shotgun (WGS) entry which is preliminary data.</text>
</comment>
<dbReference type="GO" id="GO:0016787">
    <property type="term" value="F:hydrolase activity"/>
    <property type="evidence" value="ECO:0007669"/>
    <property type="project" value="UniProtKB-KW"/>
</dbReference>
<dbReference type="NCBIfam" id="TIGR00250">
    <property type="entry name" value="RNAse_H_YqgF"/>
    <property type="match status" value="1"/>
</dbReference>
<proteinExistence type="inferred from homology"/>
<name>A0A0F9AGJ4_9ZZZZ</name>
<dbReference type="PANTHER" id="PTHR33317:SF4">
    <property type="entry name" value="POLYNUCLEOTIDYL TRANSFERASE, RIBONUCLEASE H-LIKE SUPERFAMILY PROTEIN"/>
    <property type="match status" value="1"/>
</dbReference>
<keyword evidence="4" id="KW-0378">Hydrolase</keyword>
<dbReference type="EMBL" id="LAZR01042785">
    <property type="protein sequence ID" value="KKL08679.1"/>
    <property type="molecule type" value="Genomic_DNA"/>
</dbReference>
<dbReference type="InterPro" id="IPR006641">
    <property type="entry name" value="YqgF/RNaseH-like_dom"/>
</dbReference>
<dbReference type="HAMAP" id="MF_00651">
    <property type="entry name" value="Nuclease_YqgF"/>
    <property type="match status" value="1"/>
</dbReference>
<sequence length="168" mass="18977">RMSHRPCPENKGAARAGKEARRRKILIAERYSMRYLAIDYGDKRIGLAICDRAETIASPLAVIQGQKDLVKKIIDVVRKENIEAIVLGLPLNMDDSHGPQAKLVCKFADRLKNHLQIPIHFQDERLSSFTAERKLAPAELTRGKRKKRLDAVAAAEILQAFLEQKDVQ</sequence>
<evidence type="ECO:0000256" key="2">
    <source>
        <dbReference type="ARBA" id="ARBA00022517"/>
    </source>
</evidence>
<evidence type="ECO:0000313" key="6">
    <source>
        <dbReference type="EMBL" id="KKL08679.1"/>
    </source>
</evidence>
<feature type="domain" description="YqgF/RNase H-like" evidence="5">
    <location>
        <begin position="33"/>
        <end position="131"/>
    </location>
</feature>
<dbReference type="InterPro" id="IPR012337">
    <property type="entry name" value="RNaseH-like_sf"/>
</dbReference>
<protein>
    <recommendedName>
        <fullName evidence="5">YqgF/RNase H-like domain-containing protein</fullName>
    </recommendedName>
</protein>
<dbReference type="Gene3D" id="3.30.420.140">
    <property type="entry name" value="YqgF/RNase H-like domain"/>
    <property type="match status" value="1"/>
</dbReference>
<dbReference type="Pfam" id="PF03652">
    <property type="entry name" value="RuvX"/>
    <property type="match status" value="1"/>
</dbReference>
<dbReference type="AlphaFoldDB" id="A0A0F9AGJ4"/>
<dbReference type="CDD" id="cd16964">
    <property type="entry name" value="YqgF"/>
    <property type="match status" value="1"/>
</dbReference>